<evidence type="ECO:0000256" key="1">
    <source>
        <dbReference type="SAM" id="MobiDB-lite"/>
    </source>
</evidence>
<organism evidence="2 3">
    <name type="scientific">Myodes glareolus</name>
    <name type="common">Bank vole</name>
    <name type="synonym">Clethrionomys glareolus</name>
    <dbReference type="NCBI Taxonomy" id="447135"/>
    <lineage>
        <taxon>Eukaryota</taxon>
        <taxon>Metazoa</taxon>
        <taxon>Chordata</taxon>
        <taxon>Craniata</taxon>
        <taxon>Vertebrata</taxon>
        <taxon>Euteleostomi</taxon>
        <taxon>Mammalia</taxon>
        <taxon>Eutheria</taxon>
        <taxon>Euarchontoglires</taxon>
        <taxon>Glires</taxon>
        <taxon>Rodentia</taxon>
        <taxon>Myomorpha</taxon>
        <taxon>Muroidea</taxon>
        <taxon>Cricetidae</taxon>
        <taxon>Arvicolinae</taxon>
        <taxon>Myodes</taxon>
    </lineage>
</organism>
<accession>A0AAW0HP12</accession>
<reference evidence="2 3" key="1">
    <citation type="journal article" date="2023" name="bioRxiv">
        <title>Conserved and derived expression patterns and positive selection on dental genes reveal complex evolutionary context of ever-growing rodent molars.</title>
        <authorList>
            <person name="Calamari Z.T."/>
            <person name="Song A."/>
            <person name="Cohen E."/>
            <person name="Akter M."/>
            <person name="Roy R.D."/>
            <person name="Hallikas O."/>
            <person name="Christensen M.M."/>
            <person name="Li P."/>
            <person name="Marangoni P."/>
            <person name="Jernvall J."/>
            <person name="Klein O.D."/>
        </authorList>
    </citation>
    <scope>NUCLEOTIDE SEQUENCE [LARGE SCALE GENOMIC DNA]</scope>
    <source>
        <strain evidence="2">V071</strain>
    </source>
</reference>
<feature type="compositionally biased region" description="Basic and acidic residues" evidence="1">
    <location>
        <begin position="259"/>
        <end position="273"/>
    </location>
</feature>
<gene>
    <name evidence="2" type="ORF">U0070_002543</name>
</gene>
<name>A0AAW0HP12_MYOGA</name>
<feature type="region of interest" description="Disordered" evidence="1">
    <location>
        <begin position="246"/>
        <end position="273"/>
    </location>
</feature>
<dbReference type="AlphaFoldDB" id="A0AAW0HP12"/>
<keyword evidence="3" id="KW-1185">Reference proteome</keyword>
<evidence type="ECO:0000313" key="3">
    <source>
        <dbReference type="Proteomes" id="UP001488838"/>
    </source>
</evidence>
<sequence>MYRVLMRAVDICICGLTFLIIKPKHYPQARGMDFDRCGVADIAVTGSVQWAGISELIFRVLVLTASQHPAQMGSAHSPLYVICWSQLKTLFGEGKEASGVVADVLGYQQQPPYLRGTQKLIRGMLLSQGSGRQDNWDYPTCRPGAGHRLSLPLSRHLARSFNVIAFNLLIQFRKVGSEHTRYSSATQAKTRALRKPESSTPARTTPKIHGHNALYSSGVWNSRSPTHTKERSTQRVQSFVALMELDSSSDETESSVVERAAEKVHEETPRSPKEGEIEEIFEVFTNRAISLGSYYKYALPV</sequence>
<dbReference type="Proteomes" id="UP001488838">
    <property type="component" value="Unassembled WGS sequence"/>
</dbReference>
<protein>
    <submittedName>
        <fullName evidence="2">Uncharacterized protein</fullName>
    </submittedName>
</protein>
<feature type="region of interest" description="Disordered" evidence="1">
    <location>
        <begin position="183"/>
        <end position="210"/>
    </location>
</feature>
<comment type="caution">
    <text evidence="2">The sequence shown here is derived from an EMBL/GenBank/DDBJ whole genome shotgun (WGS) entry which is preliminary data.</text>
</comment>
<dbReference type="EMBL" id="JBBHLL010000409">
    <property type="protein sequence ID" value="KAK7803648.1"/>
    <property type="molecule type" value="Genomic_DNA"/>
</dbReference>
<proteinExistence type="predicted"/>
<evidence type="ECO:0000313" key="2">
    <source>
        <dbReference type="EMBL" id="KAK7803648.1"/>
    </source>
</evidence>